<dbReference type="STRING" id="9483.ENSCJAP00000076991"/>
<dbReference type="SUPFAM" id="SSF47266">
    <property type="entry name" value="4-helical cytokines"/>
    <property type="match status" value="1"/>
</dbReference>
<evidence type="ECO:0000256" key="1">
    <source>
        <dbReference type="ARBA" id="ARBA00004613"/>
    </source>
</evidence>
<evidence type="ECO:0000256" key="3">
    <source>
        <dbReference type="ARBA" id="ARBA00022525"/>
    </source>
</evidence>
<dbReference type="GO" id="GO:0005179">
    <property type="term" value="F:hormone activity"/>
    <property type="evidence" value="ECO:0007669"/>
    <property type="project" value="InterPro"/>
</dbReference>
<proteinExistence type="inferred from homology"/>
<dbReference type="GO" id="GO:0005615">
    <property type="term" value="C:extracellular space"/>
    <property type="evidence" value="ECO:0007669"/>
    <property type="project" value="TreeGrafter"/>
</dbReference>
<evidence type="ECO:0000256" key="2">
    <source>
        <dbReference type="ARBA" id="ARBA00008474"/>
    </source>
</evidence>
<sequence>MAAESIPTPFNKEGVVEVHQKSNLELLHISLLLIQSWLDSVQLLRSVFAKSQLRSVSNTDIHEYLKDLEEGIQTLIGMRVAPVVSNPGALLASRAGGKKHCCSLFSSQALTQENSAYSSFPLVNPPGLSLHLREEGKMNERGREQCPSAWPLLLFLHFAEAGRWQPPDWGDLQADLQQV</sequence>
<dbReference type="GO" id="GO:0046427">
    <property type="term" value="P:positive regulation of receptor signaling pathway via JAK-STAT"/>
    <property type="evidence" value="ECO:0007669"/>
    <property type="project" value="TreeGrafter"/>
</dbReference>
<dbReference type="GO" id="GO:0045927">
    <property type="term" value="P:positive regulation of growth"/>
    <property type="evidence" value="ECO:0007669"/>
    <property type="project" value="TreeGrafter"/>
</dbReference>
<comment type="subcellular location">
    <subcellularLocation>
        <location evidence="1">Secreted</location>
    </subcellularLocation>
</comment>
<keyword evidence="3" id="KW-0964">Secreted</keyword>
<comment type="similarity">
    <text evidence="2">Belongs to the somatotropin/prolactin family.</text>
</comment>
<dbReference type="AlphaFoldDB" id="A0A5F4WH20"/>
<dbReference type="GO" id="GO:0005131">
    <property type="term" value="F:growth hormone receptor binding"/>
    <property type="evidence" value="ECO:0007669"/>
    <property type="project" value="TreeGrafter"/>
</dbReference>
<dbReference type="PANTHER" id="PTHR11417:SF70">
    <property type="entry name" value="CHORIONIC SOMATOMAMMOTROPIN HORMONE 1"/>
    <property type="match status" value="1"/>
</dbReference>
<name>A0A5F4WH20_CALJA</name>
<reference evidence="4" key="2">
    <citation type="submission" date="2025-08" db="UniProtKB">
        <authorList>
            <consortium name="Ensembl"/>
        </authorList>
    </citation>
    <scope>IDENTIFICATION</scope>
</reference>
<dbReference type="PANTHER" id="PTHR11417">
    <property type="entry name" value="SOMATOTROPIN,PROLACTIN"/>
    <property type="match status" value="1"/>
</dbReference>
<dbReference type="InParanoid" id="A0A5F4WH20"/>
<organism evidence="4 5">
    <name type="scientific">Callithrix jacchus</name>
    <name type="common">White-tufted-ear marmoset</name>
    <name type="synonym">Simia Jacchus</name>
    <dbReference type="NCBI Taxonomy" id="9483"/>
    <lineage>
        <taxon>Eukaryota</taxon>
        <taxon>Metazoa</taxon>
        <taxon>Chordata</taxon>
        <taxon>Craniata</taxon>
        <taxon>Vertebrata</taxon>
        <taxon>Euteleostomi</taxon>
        <taxon>Mammalia</taxon>
        <taxon>Eutheria</taxon>
        <taxon>Euarchontoglires</taxon>
        <taxon>Primates</taxon>
        <taxon>Haplorrhini</taxon>
        <taxon>Platyrrhini</taxon>
        <taxon>Cebidae</taxon>
        <taxon>Callitrichinae</taxon>
        <taxon>Callithrix</taxon>
        <taxon>Callithrix</taxon>
    </lineage>
</organism>
<keyword evidence="5" id="KW-1185">Reference proteome</keyword>
<dbReference type="GO" id="GO:0048513">
    <property type="term" value="P:animal organ development"/>
    <property type="evidence" value="ECO:0007669"/>
    <property type="project" value="TreeGrafter"/>
</dbReference>
<dbReference type="GO" id="GO:0060396">
    <property type="term" value="P:growth hormone receptor signaling pathway"/>
    <property type="evidence" value="ECO:0007669"/>
    <property type="project" value="TreeGrafter"/>
</dbReference>
<dbReference type="Ensembl" id="ENSCJAT00000116524.2">
    <property type="protein sequence ID" value="ENSCJAP00000076991.2"/>
    <property type="gene ID" value="ENSCJAG00000043217.3"/>
</dbReference>
<accession>A0A5F4WH20</accession>
<evidence type="ECO:0000313" key="4">
    <source>
        <dbReference type="Ensembl" id="ENSCJAP00000076991.2"/>
    </source>
</evidence>
<dbReference type="InterPro" id="IPR009079">
    <property type="entry name" value="4_helix_cytokine-like_core"/>
</dbReference>
<dbReference type="GO" id="GO:0008083">
    <property type="term" value="F:growth factor activity"/>
    <property type="evidence" value="ECO:0007669"/>
    <property type="project" value="TreeGrafter"/>
</dbReference>
<protein>
    <submittedName>
        <fullName evidence="4">Uncharacterized protein</fullName>
    </submittedName>
</protein>
<reference evidence="4" key="3">
    <citation type="submission" date="2025-09" db="UniProtKB">
        <authorList>
            <consortium name="Ensembl"/>
        </authorList>
    </citation>
    <scope>IDENTIFICATION</scope>
</reference>
<dbReference type="Pfam" id="PF00103">
    <property type="entry name" value="Hormone_1"/>
    <property type="match status" value="1"/>
</dbReference>
<dbReference type="Gene3D" id="1.20.1250.10">
    <property type="match status" value="1"/>
</dbReference>
<dbReference type="GeneTree" id="ENSGT00950000182818"/>
<dbReference type="GO" id="GO:0031667">
    <property type="term" value="P:response to nutrient levels"/>
    <property type="evidence" value="ECO:0007669"/>
    <property type="project" value="TreeGrafter"/>
</dbReference>
<evidence type="ECO:0000313" key="5">
    <source>
        <dbReference type="Proteomes" id="UP000008225"/>
    </source>
</evidence>
<dbReference type="InterPro" id="IPR001400">
    <property type="entry name" value="Somatotropin/Prolactin"/>
</dbReference>
<reference evidence="4" key="1">
    <citation type="submission" date="2009-03" db="EMBL/GenBank/DDBJ databases">
        <authorList>
            <person name="Warren W."/>
            <person name="Ye L."/>
            <person name="Minx P."/>
            <person name="Worley K."/>
            <person name="Gibbs R."/>
            <person name="Wilson R.K."/>
        </authorList>
    </citation>
    <scope>NUCLEOTIDE SEQUENCE [LARGE SCALE GENOMIC DNA]</scope>
</reference>
<dbReference type="Proteomes" id="UP000008225">
    <property type="component" value="Chromosome 5"/>
</dbReference>